<name>A0A176YJA4_9BRAD</name>
<accession>A0A176YJA4</accession>
<evidence type="ECO:0000313" key="3">
    <source>
        <dbReference type="Proteomes" id="UP000076959"/>
    </source>
</evidence>
<evidence type="ECO:0000256" key="1">
    <source>
        <dbReference type="SAM" id="MobiDB-lite"/>
    </source>
</evidence>
<gene>
    <name evidence="2" type="ORF">AYJ54_18540</name>
</gene>
<feature type="region of interest" description="Disordered" evidence="1">
    <location>
        <begin position="123"/>
        <end position="142"/>
    </location>
</feature>
<sequence>MATGSDRVSILTDIGTDEIDRARTASAQVSPPALPMGEFFGERLKLFVRSDLQSFDQPSALQADLIFSAANLRRDLPVCPSLDQTSQELFLSWLGMGMSDTSLAAPFRAERWLGALSRHDKRSTVAPARDTSNRAFGSLRGS</sequence>
<evidence type="ECO:0000313" key="2">
    <source>
        <dbReference type="EMBL" id="OAF06939.1"/>
    </source>
</evidence>
<dbReference type="EMBL" id="LUUB01000072">
    <property type="protein sequence ID" value="OAF06939.1"/>
    <property type="molecule type" value="Genomic_DNA"/>
</dbReference>
<proteinExistence type="predicted"/>
<dbReference type="AlphaFoldDB" id="A0A176YJA4"/>
<organism evidence="2 3">
    <name type="scientific">Bradyrhizobium centrolobii</name>
    <dbReference type="NCBI Taxonomy" id="1505087"/>
    <lineage>
        <taxon>Bacteria</taxon>
        <taxon>Pseudomonadati</taxon>
        <taxon>Pseudomonadota</taxon>
        <taxon>Alphaproteobacteria</taxon>
        <taxon>Hyphomicrobiales</taxon>
        <taxon>Nitrobacteraceae</taxon>
        <taxon>Bradyrhizobium</taxon>
    </lineage>
</organism>
<protein>
    <submittedName>
        <fullName evidence="2">Uncharacterized protein</fullName>
    </submittedName>
</protein>
<comment type="caution">
    <text evidence="2">The sequence shown here is derived from an EMBL/GenBank/DDBJ whole genome shotgun (WGS) entry which is preliminary data.</text>
</comment>
<reference evidence="2 3" key="1">
    <citation type="submission" date="2016-03" db="EMBL/GenBank/DDBJ databases">
        <title>Draft Genome Sequence of the Strain BR 10245 (Bradyrhizobium sp.) isolated from nodules of Centrolobium paraense.</title>
        <authorList>
            <person name="Simoes-Araujo J.L.Sr."/>
            <person name="Barauna A.C."/>
            <person name="Silva K."/>
            <person name="Zilli J.E."/>
        </authorList>
    </citation>
    <scope>NUCLEOTIDE SEQUENCE [LARGE SCALE GENOMIC DNA]</scope>
    <source>
        <strain evidence="2 3">BR 10245</strain>
    </source>
</reference>
<keyword evidence="3" id="KW-1185">Reference proteome</keyword>
<dbReference type="Proteomes" id="UP000076959">
    <property type="component" value="Unassembled WGS sequence"/>
</dbReference>